<dbReference type="SUPFAM" id="SSF53955">
    <property type="entry name" value="Lysozyme-like"/>
    <property type="match status" value="1"/>
</dbReference>
<accession>A0A0R2H3S8</accession>
<dbReference type="InterPro" id="IPR023346">
    <property type="entry name" value="Lysozyme-like_dom_sf"/>
</dbReference>
<evidence type="ECO:0000313" key="4">
    <source>
        <dbReference type="Proteomes" id="UP000051992"/>
    </source>
</evidence>
<dbReference type="InterPro" id="IPR050396">
    <property type="entry name" value="Glycosyltr_51/Transpeptidase"/>
</dbReference>
<dbReference type="Proteomes" id="UP000051992">
    <property type="component" value="Unassembled WGS sequence"/>
</dbReference>
<keyword evidence="1" id="KW-0808">Transferase</keyword>
<dbReference type="Pfam" id="PF00912">
    <property type="entry name" value="Transgly"/>
    <property type="match status" value="1"/>
</dbReference>
<dbReference type="GO" id="GO:0030288">
    <property type="term" value="C:outer membrane-bounded periplasmic space"/>
    <property type="evidence" value="ECO:0007669"/>
    <property type="project" value="TreeGrafter"/>
</dbReference>
<feature type="domain" description="Glycosyl transferase family 51" evidence="2">
    <location>
        <begin position="48"/>
        <end position="219"/>
    </location>
</feature>
<dbReference type="PATRIC" id="fig|1629.5.peg.566"/>
<dbReference type="RefSeq" id="WP_236697692.1">
    <property type="nucleotide sequence ID" value="NZ_BJLU01000007.1"/>
</dbReference>
<evidence type="ECO:0000313" key="3">
    <source>
        <dbReference type="EMBL" id="KRN46294.1"/>
    </source>
</evidence>
<dbReference type="GO" id="GO:0008955">
    <property type="term" value="F:peptidoglycan glycosyltransferase activity"/>
    <property type="evidence" value="ECO:0007669"/>
    <property type="project" value="TreeGrafter"/>
</dbReference>
<evidence type="ECO:0000256" key="1">
    <source>
        <dbReference type="ARBA" id="ARBA00022679"/>
    </source>
</evidence>
<sequence length="246" mass="27564">MRIIKRLFKLFILLFVLAAVAGGIYVWITIDDAPTITTAELKAKANPEGEQTYIKSADIPDRYRQAVVSTEDATFETNNGINSDGVKALVESNIKALFGHGVGRGGSSITQQLVKLTAFKNDAEPTPKRKIQELYLAYHLNKVYSKNQIFEFYVNKIYEGYNKYGAETISQFYYQKPLKALSLDQQSTIAGLGQSPSVYNLYTSPKTVKERRDIVLLSMFNNGEISESQYKQATKVDIKHGLVQPS</sequence>
<dbReference type="EMBL" id="JQBM01000002">
    <property type="protein sequence ID" value="KRN46294.1"/>
    <property type="molecule type" value="Genomic_DNA"/>
</dbReference>
<dbReference type="GO" id="GO:0009252">
    <property type="term" value="P:peptidoglycan biosynthetic process"/>
    <property type="evidence" value="ECO:0007669"/>
    <property type="project" value="TreeGrafter"/>
</dbReference>
<dbReference type="Gene3D" id="1.10.3810.10">
    <property type="entry name" value="Biosynthetic peptidoglycan transglycosylase-like"/>
    <property type="match status" value="1"/>
</dbReference>
<evidence type="ECO:0000259" key="2">
    <source>
        <dbReference type="Pfam" id="PF00912"/>
    </source>
</evidence>
<dbReference type="PANTHER" id="PTHR32282">
    <property type="entry name" value="BINDING PROTEIN TRANSPEPTIDASE, PUTATIVE-RELATED"/>
    <property type="match status" value="1"/>
</dbReference>
<keyword evidence="4" id="KW-1185">Reference proteome</keyword>
<dbReference type="InterPro" id="IPR036950">
    <property type="entry name" value="PBP_transglycosylase"/>
</dbReference>
<gene>
    <name evidence="3" type="ORF">IV50_GL000562</name>
</gene>
<dbReference type="PANTHER" id="PTHR32282:SF29">
    <property type="entry name" value="PENICILLIN-BINDING PROTEIN 1A"/>
    <property type="match status" value="1"/>
</dbReference>
<proteinExistence type="predicted"/>
<reference evidence="3 4" key="1">
    <citation type="journal article" date="2015" name="Genome Announc.">
        <title>Expanding the biotechnology potential of lactobacilli through comparative genomics of 213 strains and associated genera.</title>
        <authorList>
            <person name="Sun Z."/>
            <person name="Harris H.M."/>
            <person name="McCann A."/>
            <person name="Guo C."/>
            <person name="Argimon S."/>
            <person name="Zhang W."/>
            <person name="Yang X."/>
            <person name="Jeffery I.B."/>
            <person name="Cooney J.C."/>
            <person name="Kagawa T.F."/>
            <person name="Liu W."/>
            <person name="Song Y."/>
            <person name="Salvetti E."/>
            <person name="Wrobel A."/>
            <person name="Rasinkangas P."/>
            <person name="Parkhill J."/>
            <person name="Rea M.C."/>
            <person name="O'Sullivan O."/>
            <person name="Ritari J."/>
            <person name="Douillard F.P."/>
            <person name="Paul Ross R."/>
            <person name="Yang R."/>
            <person name="Briner A.E."/>
            <person name="Felis G.E."/>
            <person name="de Vos W.M."/>
            <person name="Barrangou R."/>
            <person name="Klaenhammer T.R."/>
            <person name="Caufield P.W."/>
            <person name="Cui Y."/>
            <person name="Zhang H."/>
            <person name="O'Toole P.W."/>
        </authorList>
    </citation>
    <scope>NUCLEOTIDE SEQUENCE [LARGE SCALE GENOMIC DNA]</scope>
    <source>
        <strain evidence="3 4">DSM 20410</strain>
    </source>
</reference>
<organism evidence="3 4">
    <name type="scientific">Weissella viridescens</name>
    <name type="common">Lactobacillus viridescens</name>
    <dbReference type="NCBI Taxonomy" id="1629"/>
    <lineage>
        <taxon>Bacteria</taxon>
        <taxon>Bacillati</taxon>
        <taxon>Bacillota</taxon>
        <taxon>Bacilli</taxon>
        <taxon>Lactobacillales</taxon>
        <taxon>Lactobacillaceae</taxon>
        <taxon>Weissella</taxon>
    </lineage>
</organism>
<comment type="caution">
    <text evidence="3">The sequence shown here is derived from an EMBL/GenBank/DDBJ whole genome shotgun (WGS) entry which is preliminary data.</text>
</comment>
<dbReference type="InterPro" id="IPR001264">
    <property type="entry name" value="Glyco_trans_51"/>
</dbReference>
<protein>
    <submittedName>
        <fullName evidence="3">Penicillin-binding protein, 1A family</fullName>
    </submittedName>
</protein>
<dbReference type="AlphaFoldDB" id="A0A0R2H3S8"/>
<name>A0A0R2H3S8_WEIVI</name>